<evidence type="ECO:0000313" key="2">
    <source>
        <dbReference type="Proteomes" id="UP000325081"/>
    </source>
</evidence>
<dbReference type="Proteomes" id="UP000325081">
    <property type="component" value="Unassembled WGS sequence"/>
</dbReference>
<sequence length="102" mass="12098">MEKIYLLEQFSQAEHHHDDHSYRQIQEISLACGKRQSGVRVNQEQVHAPSLFILCSAYISHPIIGILHDTASRMELRLDDQCYQFEHNQKQHMVYNSMLKRF</sequence>
<proteinExistence type="predicted"/>
<name>A0A5A7PSR3_STRAF</name>
<protein>
    <submittedName>
        <fullName evidence="1">Proteinaceous RNase P 3</fullName>
    </submittedName>
</protein>
<dbReference type="EMBL" id="BKCP01004973">
    <property type="protein sequence ID" value="GER35552.1"/>
    <property type="molecule type" value="Genomic_DNA"/>
</dbReference>
<gene>
    <name evidence="1" type="ORF">STAS_11839</name>
</gene>
<keyword evidence="2" id="KW-1185">Reference proteome</keyword>
<evidence type="ECO:0000313" key="1">
    <source>
        <dbReference type="EMBL" id="GER35552.1"/>
    </source>
</evidence>
<dbReference type="AlphaFoldDB" id="A0A5A7PSR3"/>
<organism evidence="1 2">
    <name type="scientific">Striga asiatica</name>
    <name type="common">Asiatic witchweed</name>
    <name type="synonym">Buchnera asiatica</name>
    <dbReference type="NCBI Taxonomy" id="4170"/>
    <lineage>
        <taxon>Eukaryota</taxon>
        <taxon>Viridiplantae</taxon>
        <taxon>Streptophyta</taxon>
        <taxon>Embryophyta</taxon>
        <taxon>Tracheophyta</taxon>
        <taxon>Spermatophyta</taxon>
        <taxon>Magnoliopsida</taxon>
        <taxon>eudicotyledons</taxon>
        <taxon>Gunneridae</taxon>
        <taxon>Pentapetalae</taxon>
        <taxon>asterids</taxon>
        <taxon>lamiids</taxon>
        <taxon>Lamiales</taxon>
        <taxon>Orobanchaceae</taxon>
        <taxon>Buchnereae</taxon>
        <taxon>Striga</taxon>
    </lineage>
</organism>
<comment type="caution">
    <text evidence="1">The sequence shown here is derived from an EMBL/GenBank/DDBJ whole genome shotgun (WGS) entry which is preliminary data.</text>
</comment>
<reference evidence="2" key="1">
    <citation type="journal article" date="2019" name="Curr. Biol.">
        <title>Genome Sequence of Striga asiatica Provides Insight into the Evolution of Plant Parasitism.</title>
        <authorList>
            <person name="Yoshida S."/>
            <person name="Kim S."/>
            <person name="Wafula E.K."/>
            <person name="Tanskanen J."/>
            <person name="Kim Y.M."/>
            <person name="Honaas L."/>
            <person name="Yang Z."/>
            <person name="Spallek T."/>
            <person name="Conn C.E."/>
            <person name="Ichihashi Y."/>
            <person name="Cheong K."/>
            <person name="Cui S."/>
            <person name="Der J.P."/>
            <person name="Gundlach H."/>
            <person name="Jiao Y."/>
            <person name="Hori C."/>
            <person name="Ishida J.K."/>
            <person name="Kasahara H."/>
            <person name="Kiba T."/>
            <person name="Kim M.S."/>
            <person name="Koo N."/>
            <person name="Laohavisit A."/>
            <person name="Lee Y.H."/>
            <person name="Lumba S."/>
            <person name="McCourt P."/>
            <person name="Mortimer J.C."/>
            <person name="Mutuku J.M."/>
            <person name="Nomura T."/>
            <person name="Sasaki-Sekimoto Y."/>
            <person name="Seto Y."/>
            <person name="Wang Y."/>
            <person name="Wakatake T."/>
            <person name="Sakakibara H."/>
            <person name="Demura T."/>
            <person name="Yamaguchi S."/>
            <person name="Yoneyama K."/>
            <person name="Manabe R.I."/>
            <person name="Nelson D.C."/>
            <person name="Schulman A.H."/>
            <person name="Timko M.P."/>
            <person name="dePamphilis C.W."/>
            <person name="Choi D."/>
            <person name="Shirasu K."/>
        </authorList>
    </citation>
    <scope>NUCLEOTIDE SEQUENCE [LARGE SCALE GENOMIC DNA]</scope>
    <source>
        <strain evidence="2">cv. UVA1</strain>
    </source>
</reference>
<accession>A0A5A7PSR3</accession>